<dbReference type="PANTHER" id="PTHR33048:SF146">
    <property type="entry name" value="INTEGRAL MEMBRANE PROTEIN"/>
    <property type="match status" value="1"/>
</dbReference>
<dbReference type="GO" id="GO:0020037">
    <property type="term" value="F:heme binding"/>
    <property type="evidence" value="ECO:0007669"/>
    <property type="project" value="InterPro"/>
</dbReference>
<dbReference type="GO" id="GO:0004497">
    <property type="term" value="F:monooxygenase activity"/>
    <property type="evidence" value="ECO:0007669"/>
    <property type="project" value="InterPro"/>
</dbReference>
<sequence>MSIDPSQAAPLNPGDLGRGPVIMGVTWALTGVSLIIVSTRVYFRWKRPRTLAWDDAFIVAAMAIQVVFQGFVSEAYRWGLGKRDENLTIPELIMVIKWLWISTTPAIVVSILARISAALMLIRIFGGRAWFKWFLIYFTALQTVAGLVNLIACWTQASPIQAVWDPRVTATRKMSPQFQNITANVSQALFALSDLSYVLLPTIFIWKLNMPLRQKVGLCITMSLSLISMVGAILKAVTSNTVVTQYDSSIVILWSGIEQALVIFINCVPALHKVFLSELLWVRKLSSSLVKFVSLDRNGRGSSSAYSRSNQGVDSRSEAGSWTRRKASAQEEGRDSSSTSDVTYTVHVDPYFAGDRLSVSLALASSRQEQKRGSLGRSSFLLVRRRFYKMRANGIPIIEPYSPFLGHLPLMRSLRKGLPRDAHGSYTSMKIIQNWQTYFPTAKKCPPLIYLDVWPFISQPIIMVIAPELCAQLTQETPQPRHPMFGWAMTPVTDGIDIISMNMADHKVWRSRLNPGFSSRNVIQNMPAILEEVSLFAQRLKDTIDGDSGEWGRMFTLYDRAVAVTFDIISIFTLDLHLNEQTSGPGPLLKALRNLITRVKLKNIKNRLERYTPGFRRDVSQNAATMRDILLPQIQSRFNESPSSKNQKTVIDLAIKDLKESGYQPTSRLMNIIVANLKAFLFAGHDTTAQTLCWVFYEINKYPDILEKLRAEHNQVLGFDPKLVTEILQQAPHKINQLEYTAAVIKETLRIHSLANTFRQANPSFTFSLDGIQYPTYNFMIQTTPTMTHIHPDLWPRPMEFIPDRFLVPDGHPLYPIKNAWRPFELGSTKCIGQELALLELKLALVFTVRELDFDFNYDLWEGMKTEKTTGAVPDTVNGERTYRCGDGIGSVKDDLPMRVRLR</sequence>
<dbReference type="InterPro" id="IPR002401">
    <property type="entry name" value="Cyt_P450_E_grp-I"/>
</dbReference>
<gene>
    <name evidence="10" type="ORF">A7C99_4376</name>
</gene>
<dbReference type="CDD" id="cd11051">
    <property type="entry name" value="CYP59-like"/>
    <property type="match status" value="1"/>
</dbReference>
<dbReference type="GO" id="GO:0016020">
    <property type="term" value="C:membrane"/>
    <property type="evidence" value="ECO:0007669"/>
    <property type="project" value="UniProtKB-SubCell"/>
</dbReference>
<comment type="caution">
    <text evidence="10">The sequence shown here is derived from an EMBL/GenBank/DDBJ whole genome shotgun (WGS) entry which is preliminary data.</text>
</comment>
<feature type="transmembrane region" description="Helical" evidence="8">
    <location>
        <begin position="188"/>
        <end position="206"/>
    </location>
</feature>
<evidence type="ECO:0000256" key="4">
    <source>
        <dbReference type="ARBA" id="ARBA00023136"/>
    </source>
</evidence>
<dbReference type="GO" id="GO:0016705">
    <property type="term" value="F:oxidoreductase activity, acting on paired donors, with incorporation or reduction of molecular oxygen"/>
    <property type="evidence" value="ECO:0007669"/>
    <property type="project" value="InterPro"/>
</dbReference>
<comment type="cofactor">
    <cofactor evidence="6">
        <name>heme</name>
        <dbReference type="ChEBI" id="CHEBI:30413"/>
    </cofactor>
</comment>
<evidence type="ECO:0000313" key="10">
    <source>
        <dbReference type="EMBL" id="OAL64306.1"/>
    </source>
</evidence>
<keyword evidence="2 8" id="KW-0812">Transmembrane</keyword>
<dbReference type="GO" id="GO:0005506">
    <property type="term" value="F:iron ion binding"/>
    <property type="evidence" value="ECO:0007669"/>
    <property type="project" value="InterPro"/>
</dbReference>
<comment type="similarity">
    <text evidence="5">Belongs to the SAT4 family.</text>
</comment>
<dbReference type="PRINTS" id="PR00385">
    <property type="entry name" value="P450"/>
</dbReference>
<proteinExistence type="inferred from homology"/>
<evidence type="ECO:0000256" key="3">
    <source>
        <dbReference type="ARBA" id="ARBA00022989"/>
    </source>
</evidence>
<comment type="subcellular location">
    <subcellularLocation>
        <location evidence="1">Membrane</location>
        <topology evidence="1">Multi-pass membrane protein</topology>
    </subcellularLocation>
</comment>
<evidence type="ECO:0000256" key="6">
    <source>
        <dbReference type="PIRSR" id="PIRSR602401-1"/>
    </source>
</evidence>
<feature type="transmembrane region" description="Helical" evidence="8">
    <location>
        <begin position="55"/>
        <end position="78"/>
    </location>
</feature>
<dbReference type="InterPro" id="IPR052337">
    <property type="entry name" value="SAT4-like"/>
</dbReference>
<organism evidence="10 11">
    <name type="scientific">Trichophyton rubrum</name>
    <name type="common">Athlete's foot fungus</name>
    <name type="synonym">Epidermophyton rubrum</name>
    <dbReference type="NCBI Taxonomy" id="5551"/>
    <lineage>
        <taxon>Eukaryota</taxon>
        <taxon>Fungi</taxon>
        <taxon>Dikarya</taxon>
        <taxon>Ascomycota</taxon>
        <taxon>Pezizomycotina</taxon>
        <taxon>Eurotiomycetes</taxon>
        <taxon>Eurotiomycetidae</taxon>
        <taxon>Onygenales</taxon>
        <taxon>Arthrodermataceae</taxon>
        <taxon>Trichophyton</taxon>
    </lineage>
</organism>
<evidence type="ECO:0000256" key="5">
    <source>
        <dbReference type="ARBA" id="ARBA00038359"/>
    </source>
</evidence>
<dbReference type="Pfam" id="PF00067">
    <property type="entry name" value="p450"/>
    <property type="match status" value="1"/>
</dbReference>
<feature type="binding site" description="axial binding residue" evidence="6">
    <location>
        <position position="831"/>
    </location>
    <ligand>
        <name>heme</name>
        <dbReference type="ChEBI" id="CHEBI:30413"/>
    </ligand>
    <ligandPart>
        <name>Fe</name>
        <dbReference type="ChEBI" id="CHEBI:18248"/>
    </ligandPart>
</feature>
<feature type="transmembrane region" description="Helical" evidence="8">
    <location>
        <begin position="98"/>
        <end position="122"/>
    </location>
</feature>
<feature type="compositionally biased region" description="Polar residues" evidence="7">
    <location>
        <begin position="300"/>
        <end position="320"/>
    </location>
</feature>
<dbReference type="Gene3D" id="1.10.630.10">
    <property type="entry name" value="Cytochrome P450"/>
    <property type="match status" value="1"/>
</dbReference>
<feature type="region of interest" description="Disordered" evidence="7">
    <location>
        <begin position="298"/>
        <end position="341"/>
    </location>
</feature>
<name>A0A178EWX8_TRIRU</name>
<feature type="transmembrane region" description="Helical" evidence="8">
    <location>
        <begin position="134"/>
        <end position="157"/>
    </location>
</feature>
<evidence type="ECO:0000256" key="1">
    <source>
        <dbReference type="ARBA" id="ARBA00004141"/>
    </source>
</evidence>
<keyword evidence="4 8" id="KW-0472">Membrane</keyword>
<dbReference type="PRINTS" id="PR00463">
    <property type="entry name" value="EP450I"/>
</dbReference>
<dbReference type="InterPro" id="IPR049326">
    <property type="entry name" value="Rhodopsin_dom_fungi"/>
</dbReference>
<evidence type="ECO:0000313" key="11">
    <source>
        <dbReference type="Proteomes" id="UP000243015"/>
    </source>
</evidence>
<dbReference type="VEuPathDB" id="FungiDB:TERG_08347"/>
<evidence type="ECO:0000256" key="2">
    <source>
        <dbReference type="ARBA" id="ARBA00022692"/>
    </source>
</evidence>
<dbReference type="Proteomes" id="UP000243015">
    <property type="component" value="Unassembled WGS sequence"/>
</dbReference>
<keyword evidence="6" id="KW-0479">Metal-binding</keyword>
<feature type="transmembrane region" description="Helical" evidence="8">
    <location>
        <begin position="218"/>
        <end position="238"/>
    </location>
</feature>
<dbReference type="VEuPathDB" id="FungiDB:TERG_08346"/>
<dbReference type="InterPro" id="IPR036396">
    <property type="entry name" value="Cyt_P450_sf"/>
</dbReference>
<feature type="domain" description="Rhodopsin" evidence="9">
    <location>
        <begin position="40"/>
        <end position="275"/>
    </location>
</feature>
<dbReference type="EMBL" id="LHPM01000016">
    <property type="protein sequence ID" value="OAL64306.1"/>
    <property type="molecule type" value="Genomic_DNA"/>
</dbReference>
<dbReference type="Pfam" id="PF20684">
    <property type="entry name" value="Fung_rhodopsin"/>
    <property type="match status" value="1"/>
</dbReference>
<evidence type="ECO:0000256" key="8">
    <source>
        <dbReference type="SAM" id="Phobius"/>
    </source>
</evidence>
<accession>A0A178EWX8</accession>
<evidence type="ECO:0000256" key="7">
    <source>
        <dbReference type="SAM" id="MobiDB-lite"/>
    </source>
</evidence>
<dbReference type="InterPro" id="IPR001128">
    <property type="entry name" value="Cyt_P450"/>
</dbReference>
<keyword evidence="6" id="KW-0349">Heme</keyword>
<dbReference type="AlphaFoldDB" id="A0A178EWX8"/>
<dbReference type="PANTHER" id="PTHR33048">
    <property type="entry name" value="PTH11-LIKE INTEGRAL MEMBRANE PROTEIN (AFU_ORTHOLOGUE AFUA_5G11245)"/>
    <property type="match status" value="1"/>
</dbReference>
<feature type="transmembrane region" description="Helical" evidence="8">
    <location>
        <begin position="250"/>
        <end position="271"/>
    </location>
</feature>
<reference evidence="10 11" key="1">
    <citation type="submission" date="2016-05" db="EMBL/GenBank/DDBJ databases">
        <title>Genome sequencing of Trichophyton rubrum CMCC(F)T1i isolated from hair.</title>
        <authorList>
            <person name="Zhan P."/>
            <person name="Tao Y."/>
            <person name="Liu W."/>
        </authorList>
    </citation>
    <scope>NUCLEOTIDE SEQUENCE [LARGE SCALE GENOMIC DNA]</scope>
    <source>
        <strain evidence="11">CMCC(F)T1i</strain>
    </source>
</reference>
<keyword evidence="6" id="KW-0408">Iron</keyword>
<feature type="transmembrane region" description="Helical" evidence="8">
    <location>
        <begin position="20"/>
        <end position="43"/>
    </location>
</feature>
<keyword evidence="3 8" id="KW-1133">Transmembrane helix</keyword>
<evidence type="ECO:0000259" key="9">
    <source>
        <dbReference type="Pfam" id="PF20684"/>
    </source>
</evidence>
<protein>
    <recommendedName>
        <fullName evidence="9">Rhodopsin domain-containing protein</fullName>
    </recommendedName>
</protein>
<dbReference type="SUPFAM" id="SSF48264">
    <property type="entry name" value="Cytochrome P450"/>
    <property type="match status" value="1"/>
</dbReference>